<dbReference type="InterPro" id="IPR008962">
    <property type="entry name" value="PapD-like_sf"/>
</dbReference>
<dbReference type="InterPro" id="IPR050643">
    <property type="entry name" value="Periplasmic_pilus_chap"/>
</dbReference>
<reference evidence="13 14" key="1">
    <citation type="submission" date="2018-05" db="EMBL/GenBank/DDBJ databases">
        <title>Genomic Encyclopedia of Type Strains, Phase IV (KMG-V): Genome sequencing to study the core and pangenomes of soil and plant-associated prokaryotes.</title>
        <authorList>
            <person name="Whitman W."/>
        </authorList>
    </citation>
    <scope>NUCLEOTIDE SEQUENCE [LARGE SCALE GENOMIC DNA]</scope>
    <source>
        <strain evidence="13 14">SLV-132</strain>
    </source>
</reference>
<name>A0A316EZL1_9BURK</name>
<dbReference type="InterPro" id="IPR036316">
    <property type="entry name" value="Pili_assmbl_chap_C_dom_sf"/>
</dbReference>
<keyword evidence="4 10" id="KW-0732">Signal</keyword>
<evidence type="ECO:0000256" key="8">
    <source>
        <dbReference type="RuleBase" id="RU003918"/>
    </source>
</evidence>
<dbReference type="PANTHER" id="PTHR30251:SF2">
    <property type="entry name" value="FIMBRIAL CHAPERONE YADV-RELATED"/>
    <property type="match status" value="1"/>
</dbReference>
<feature type="domain" description="Pili assembly chaperone N-terminal" evidence="11">
    <location>
        <begin position="18"/>
        <end position="141"/>
    </location>
</feature>
<feature type="compositionally biased region" description="Basic and acidic residues" evidence="9">
    <location>
        <begin position="190"/>
        <end position="202"/>
    </location>
</feature>
<protein>
    <submittedName>
        <fullName evidence="13">Fimbrial chaperone protein/chaperone protein EcpD</fullName>
    </submittedName>
</protein>
<comment type="subcellular location">
    <subcellularLocation>
        <location evidence="1 8">Periplasm</location>
    </subcellularLocation>
</comment>
<keyword evidence="3" id="KW-1029">Fimbrium biogenesis</keyword>
<evidence type="ECO:0000256" key="3">
    <source>
        <dbReference type="ARBA" id="ARBA00022558"/>
    </source>
</evidence>
<dbReference type="InterPro" id="IPR018046">
    <property type="entry name" value="Pili_assmbl_chaperone_CS"/>
</dbReference>
<sequence>MRVAIAAALAVSVPAQASIVLDNTRVVYHAPDAEATVRLTNGGSQPALAQVWIDAGDAAASPAAIDVPFVVTPPIARIDPGKGQTLRIVYAGDPLPGDRESLFFLNVLEVPPRPTGDAAQGNLLYMAFRTRIKLFFRPAKLAGSAAEAPAHMTWRVARVDGRMALEATNPTAYHVTLVDIGLTNGGGADGGHRDDGRDDGREPIGGMLAPGESRRFPLDGARPAPGTRVRFGAINDYGGTSYLSGSLSGSLSWTPSVDRSAAAD</sequence>
<dbReference type="PANTHER" id="PTHR30251">
    <property type="entry name" value="PILUS ASSEMBLY CHAPERONE"/>
    <property type="match status" value="1"/>
</dbReference>
<proteinExistence type="inferred from homology"/>
<dbReference type="InterPro" id="IPR016148">
    <property type="entry name" value="Pili_assmbl_chaperone_C"/>
</dbReference>
<evidence type="ECO:0000313" key="13">
    <source>
        <dbReference type="EMBL" id="PWK36878.1"/>
    </source>
</evidence>
<evidence type="ECO:0000256" key="10">
    <source>
        <dbReference type="SAM" id="SignalP"/>
    </source>
</evidence>
<feature type="chain" id="PRO_5016354818" evidence="10">
    <location>
        <begin position="18"/>
        <end position="264"/>
    </location>
</feature>
<gene>
    <name evidence="13" type="ORF">C7419_101746</name>
</gene>
<evidence type="ECO:0000256" key="5">
    <source>
        <dbReference type="ARBA" id="ARBA00022764"/>
    </source>
</evidence>
<evidence type="ECO:0000256" key="9">
    <source>
        <dbReference type="SAM" id="MobiDB-lite"/>
    </source>
</evidence>
<dbReference type="Proteomes" id="UP000245754">
    <property type="component" value="Unassembled WGS sequence"/>
</dbReference>
<dbReference type="GO" id="GO:0030288">
    <property type="term" value="C:outer membrane-bounded periplasmic space"/>
    <property type="evidence" value="ECO:0007669"/>
    <property type="project" value="InterPro"/>
</dbReference>
<keyword evidence="6 8" id="KW-0143">Chaperone</keyword>
<dbReference type="Gene3D" id="2.60.40.10">
    <property type="entry name" value="Immunoglobulins"/>
    <property type="match status" value="2"/>
</dbReference>
<evidence type="ECO:0000259" key="12">
    <source>
        <dbReference type="Pfam" id="PF02753"/>
    </source>
</evidence>
<dbReference type="PRINTS" id="PR00969">
    <property type="entry name" value="CHAPERONPILI"/>
</dbReference>
<keyword evidence="7" id="KW-0393">Immunoglobulin domain</keyword>
<comment type="caution">
    <text evidence="13">The sequence shown here is derived from an EMBL/GenBank/DDBJ whole genome shotgun (WGS) entry which is preliminary data.</text>
</comment>
<feature type="signal peptide" evidence="10">
    <location>
        <begin position="1"/>
        <end position="17"/>
    </location>
</feature>
<dbReference type="InterPro" id="IPR001829">
    <property type="entry name" value="Pili_assmbl_chaperone_bac"/>
</dbReference>
<dbReference type="InterPro" id="IPR013783">
    <property type="entry name" value="Ig-like_fold"/>
</dbReference>
<dbReference type="AlphaFoldDB" id="A0A316EZL1"/>
<feature type="region of interest" description="Disordered" evidence="9">
    <location>
        <begin position="184"/>
        <end position="224"/>
    </location>
</feature>
<evidence type="ECO:0000256" key="6">
    <source>
        <dbReference type="ARBA" id="ARBA00023186"/>
    </source>
</evidence>
<dbReference type="PROSITE" id="PS00635">
    <property type="entry name" value="PILI_CHAPERONE"/>
    <property type="match status" value="1"/>
</dbReference>
<evidence type="ECO:0000259" key="11">
    <source>
        <dbReference type="Pfam" id="PF00345"/>
    </source>
</evidence>
<dbReference type="SUPFAM" id="SSF49584">
    <property type="entry name" value="Periplasmic chaperone C-domain"/>
    <property type="match status" value="1"/>
</dbReference>
<comment type="similarity">
    <text evidence="2 8">Belongs to the periplasmic pilus chaperone family.</text>
</comment>
<keyword evidence="14" id="KW-1185">Reference proteome</keyword>
<accession>A0A316EZL1</accession>
<evidence type="ECO:0000256" key="1">
    <source>
        <dbReference type="ARBA" id="ARBA00004418"/>
    </source>
</evidence>
<evidence type="ECO:0000256" key="7">
    <source>
        <dbReference type="ARBA" id="ARBA00023319"/>
    </source>
</evidence>
<keyword evidence="5" id="KW-0574">Periplasm</keyword>
<feature type="domain" description="Pili assembly chaperone C-terminal" evidence="12">
    <location>
        <begin position="168"/>
        <end position="240"/>
    </location>
</feature>
<dbReference type="GO" id="GO:0071555">
    <property type="term" value="P:cell wall organization"/>
    <property type="evidence" value="ECO:0007669"/>
    <property type="project" value="InterPro"/>
</dbReference>
<dbReference type="Pfam" id="PF02753">
    <property type="entry name" value="PapD_C"/>
    <property type="match status" value="1"/>
</dbReference>
<evidence type="ECO:0000256" key="4">
    <source>
        <dbReference type="ARBA" id="ARBA00022729"/>
    </source>
</evidence>
<dbReference type="SUPFAM" id="SSF49354">
    <property type="entry name" value="PapD-like"/>
    <property type="match status" value="1"/>
</dbReference>
<dbReference type="InterPro" id="IPR016147">
    <property type="entry name" value="Pili_assmbl_chaperone_N"/>
</dbReference>
<dbReference type="EMBL" id="QGGT01000001">
    <property type="protein sequence ID" value="PWK36878.1"/>
    <property type="molecule type" value="Genomic_DNA"/>
</dbReference>
<evidence type="ECO:0000313" key="14">
    <source>
        <dbReference type="Proteomes" id="UP000245754"/>
    </source>
</evidence>
<evidence type="ECO:0000256" key="2">
    <source>
        <dbReference type="ARBA" id="ARBA00007399"/>
    </source>
</evidence>
<dbReference type="Pfam" id="PF00345">
    <property type="entry name" value="PapD_N"/>
    <property type="match status" value="1"/>
</dbReference>
<organism evidence="13 14">
    <name type="scientific">Cupriavidus plantarum</name>
    <dbReference type="NCBI Taxonomy" id="942865"/>
    <lineage>
        <taxon>Bacteria</taxon>
        <taxon>Pseudomonadati</taxon>
        <taxon>Pseudomonadota</taxon>
        <taxon>Betaproteobacteria</taxon>
        <taxon>Burkholderiales</taxon>
        <taxon>Burkholderiaceae</taxon>
        <taxon>Cupriavidus</taxon>
    </lineage>
</organism>